<proteinExistence type="inferred from homology"/>
<dbReference type="Gene3D" id="3.40.50.150">
    <property type="entry name" value="Vaccinia Virus protein VP39"/>
    <property type="match status" value="1"/>
</dbReference>
<dbReference type="GO" id="GO:0032259">
    <property type="term" value="P:methylation"/>
    <property type="evidence" value="ECO:0007669"/>
    <property type="project" value="UniProtKB-KW"/>
</dbReference>
<dbReference type="InterPro" id="IPR002052">
    <property type="entry name" value="DNA_methylase_N6_adenine_CS"/>
</dbReference>
<dbReference type="PROSITE" id="PS00092">
    <property type="entry name" value="N6_MTASE"/>
    <property type="match status" value="1"/>
</dbReference>
<dbReference type="Pfam" id="PF01555">
    <property type="entry name" value="N6_N4_Mtase"/>
    <property type="match status" value="1"/>
</dbReference>
<protein>
    <recommendedName>
        <fullName evidence="2">site-specific DNA-methyltransferase (adenine-specific)</fullName>
        <ecNumber evidence="2">2.1.1.72</ecNumber>
    </recommendedName>
</protein>
<evidence type="ECO:0000313" key="8">
    <source>
        <dbReference type="EMBL" id="RRW39129.1"/>
    </source>
</evidence>
<comment type="caution">
    <text evidence="8">The sequence shown here is derived from an EMBL/GenBank/DDBJ whole genome shotgun (WGS) entry which is preliminary data.</text>
</comment>
<keyword evidence="4 8" id="KW-0808">Transferase</keyword>
<dbReference type="InterPro" id="IPR029063">
    <property type="entry name" value="SAM-dependent_MTases_sf"/>
</dbReference>
<dbReference type="SUPFAM" id="SSF53335">
    <property type="entry name" value="S-adenosyl-L-methionine-dependent methyltransferases"/>
    <property type="match status" value="1"/>
</dbReference>
<evidence type="ECO:0000256" key="3">
    <source>
        <dbReference type="ARBA" id="ARBA00022603"/>
    </source>
</evidence>
<name>A0A3R8XKL0_ECTOL</name>
<dbReference type="AlphaFoldDB" id="A0A3R8XKL0"/>
<evidence type="ECO:0000256" key="5">
    <source>
        <dbReference type="ARBA" id="ARBA00022691"/>
    </source>
</evidence>
<dbReference type="PRINTS" id="PR00506">
    <property type="entry name" value="D21N6MTFRASE"/>
</dbReference>
<feature type="domain" description="DNA methylase N-4/N-6" evidence="7">
    <location>
        <begin position="121"/>
        <end position="464"/>
    </location>
</feature>
<dbReference type="PIRSF" id="PIRSF015855">
    <property type="entry name" value="TypeIII_Mtase_mKpnI"/>
    <property type="match status" value="1"/>
</dbReference>
<keyword evidence="5" id="KW-0949">S-adenosyl-L-methionine</keyword>
<dbReference type="EC" id="2.1.1.72" evidence="2"/>
<dbReference type="InterPro" id="IPR002941">
    <property type="entry name" value="DNA_methylase_N4/N6"/>
</dbReference>
<dbReference type="Proteomes" id="UP000272833">
    <property type="component" value="Unassembled WGS sequence"/>
</dbReference>
<evidence type="ECO:0000256" key="4">
    <source>
        <dbReference type="ARBA" id="ARBA00022679"/>
    </source>
</evidence>
<evidence type="ECO:0000313" key="9">
    <source>
        <dbReference type="Proteomes" id="UP000272833"/>
    </source>
</evidence>
<keyword evidence="3 8" id="KW-0489">Methyltransferase</keyword>
<dbReference type="GO" id="GO:0009007">
    <property type="term" value="F:site-specific DNA-methyltransferase (adenine-specific) activity"/>
    <property type="evidence" value="ECO:0007669"/>
    <property type="project" value="UniProtKB-EC"/>
</dbReference>
<evidence type="ECO:0000256" key="2">
    <source>
        <dbReference type="ARBA" id="ARBA00011900"/>
    </source>
</evidence>
<dbReference type="InterPro" id="IPR002295">
    <property type="entry name" value="N4/N6-MTase_EcoPI_Mod-like"/>
</dbReference>
<comment type="similarity">
    <text evidence="1">Belongs to the N(4)/N(6)-methyltransferase family.</text>
</comment>
<comment type="catalytic activity">
    <reaction evidence="6">
        <text>a 2'-deoxyadenosine in DNA + S-adenosyl-L-methionine = an N(6)-methyl-2'-deoxyadenosine in DNA + S-adenosyl-L-homocysteine + H(+)</text>
        <dbReference type="Rhea" id="RHEA:15197"/>
        <dbReference type="Rhea" id="RHEA-COMP:12418"/>
        <dbReference type="Rhea" id="RHEA-COMP:12419"/>
        <dbReference type="ChEBI" id="CHEBI:15378"/>
        <dbReference type="ChEBI" id="CHEBI:57856"/>
        <dbReference type="ChEBI" id="CHEBI:59789"/>
        <dbReference type="ChEBI" id="CHEBI:90615"/>
        <dbReference type="ChEBI" id="CHEBI:90616"/>
        <dbReference type="EC" id="2.1.1.72"/>
    </reaction>
</comment>
<evidence type="ECO:0000256" key="6">
    <source>
        <dbReference type="ARBA" id="ARBA00047942"/>
    </source>
</evidence>
<gene>
    <name evidence="8" type="ORF">EGJ44_01225</name>
</gene>
<reference evidence="8 9" key="1">
    <citation type="submission" date="2018-10" db="EMBL/GenBank/DDBJ databases">
        <title>Transmission dynamics of multidrug resistant bacteria on intensive care unit surfaces.</title>
        <authorList>
            <person name="D'Souza A.W."/>
            <person name="Potter R.F."/>
            <person name="Wallace M."/>
            <person name="Shupe A."/>
            <person name="Patel S."/>
            <person name="Sun S."/>
            <person name="Gul D."/>
            <person name="Kwon J.H."/>
            <person name="Andleeb S."/>
            <person name="Burnham C.-A.D."/>
            <person name="Dantas G."/>
        </authorList>
    </citation>
    <scope>NUCLEOTIDE SEQUENCE [LARGE SCALE GENOMIC DNA]</scope>
    <source>
        <strain evidence="8 9">PO_271</strain>
    </source>
</reference>
<sequence length="673" mass="75942">MQKIDAQSPEAHSADLKAENIDKLKALFPELITEGPNGVAINQDVLKQLVGDTTVTDADEKYGLNWHGKRAARQLALTPSTGTLLPCPDESVDWDTTQNLMIEGDNLEVLKLLQKSYASKVKLIYIDPPYNTGDDFVYPDNFEDSISSYLELTGQVESGRKITSNTEASGRFHTAWLNMLHPRLKLARNLLQSDGYIAVSINDRELSHLRQIMNEIFGEENFISVLVYDKNRKNDAKLVSNGHEYMVIYGKNKSLLTELDVRLRAPKEGADEVKEIFEKLRKELNDDWKKIADELKKFYSTFSEDDPRLPLARFTKVDERGPYRDDGDPSWPGGGGPRYEVPHIKTGKPCKIPSRGWVWPTYERMKEEIDAGNIAFGEDETTIPSVRRNLFEKNDQVMRSVQFSYAQKASQDFAEIFDGKSIFQNPKSYLDMKKIVEYFSSGNDVVLDFFAGSGTTGHGVMLANADGNQRRRFILVQLPEPLDLENKDQKNAAEFCLESDFQMKLSEITKERLRRAAIRVNSEFPSHQGDLGFRVYKLDVSNIRAWNQNPEDIERSLLDHQNHLIEGRSESDILYELLLKLGLDLCVPIEQQQIAGKTVHSIGGGVLLACLTEQITRDQVEDLAQGIVEWHKAQAPASDSTCVFRDSAFADDIAKTNLAAILSQAGIKNVRSL</sequence>
<evidence type="ECO:0000256" key="1">
    <source>
        <dbReference type="ARBA" id="ARBA00006594"/>
    </source>
</evidence>
<dbReference type="GO" id="GO:0003677">
    <property type="term" value="F:DNA binding"/>
    <property type="evidence" value="ECO:0007669"/>
    <property type="project" value="InterPro"/>
</dbReference>
<dbReference type="EMBL" id="RHRS01000002">
    <property type="protein sequence ID" value="RRW39129.1"/>
    <property type="molecule type" value="Genomic_DNA"/>
</dbReference>
<evidence type="ECO:0000259" key="7">
    <source>
        <dbReference type="Pfam" id="PF01555"/>
    </source>
</evidence>
<organism evidence="8 9">
    <name type="scientific">Ectopseudomonas oleovorans</name>
    <name type="common">Pseudomonas oleovorans</name>
    <dbReference type="NCBI Taxonomy" id="301"/>
    <lineage>
        <taxon>Bacteria</taxon>
        <taxon>Pseudomonadati</taxon>
        <taxon>Pseudomonadota</taxon>
        <taxon>Gammaproteobacteria</taxon>
        <taxon>Pseudomonadales</taxon>
        <taxon>Pseudomonadaceae</taxon>
        <taxon>Ectopseudomonas</taxon>
    </lineage>
</organism>
<accession>A0A3R8XKL0</accession>
<dbReference type="GO" id="GO:0008170">
    <property type="term" value="F:N-methyltransferase activity"/>
    <property type="evidence" value="ECO:0007669"/>
    <property type="project" value="InterPro"/>
</dbReference>